<keyword evidence="1" id="KW-0472">Membrane</keyword>
<organism evidence="2 3">
    <name type="scientific">Thelohanellus kitauei</name>
    <name type="common">Myxosporean</name>
    <dbReference type="NCBI Taxonomy" id="669202"/>
    <lineage>
        <taxon>Eukaryota</taxon>
        <taxon>Metazoa</taxon>
        <taxon>Cnidaria</taxon>
        <taxon>Myxozoa</taxon>
        <taxon>Myxosporea</taxon>
        <taxon>Bivalvulida</taxon>
        <taxon>Platysporina</taxon>
        <taxon>Myxobolidae</taxon>
        <taxon>Thelohanellus</taxon>
    </lineage>
</organism>
<proteinExistence type="predicted"/>
<dbReference type="AlphaFoldDB" id="A0A0C2JST8"/>
<evidence type="ECO:0000313" key="3">
    <source>
        <dbReference type="Proteomes" id="UP000031668"/>
    </source>
</evidence>
<protein>
    <submittedName>
        <fullName evidence="2">Uncharacterized protein</fullName>
    </submittedName>
</protein>
<comment type="caution">
    <text evidence="2">The sequence shown here is derived from an EMBL/GenBank/DDBJ whole genome shotgun (WGS) entry which is preliminary data.</text>
</comment>
<dbReference type="EMBL" id="JWZT01001200">
    <property type="protein sequence ID" value="KII72488.1"/>
    <property type="molecule type" value="Genomic_DNA"/>
</dbReference>
<evidence type="ECO:0000313" key="2">
    <source>
        <dbReference type="EMBL" id="KII72488.1"/>
    </source>
</evidence>
<gene>
    <name evidence="2" type="ORF">RF11_12254</name>
</gene>
<reference evidence="2 3" key="1">
    <citation type="journal article" date="2014" name="Genome Biol. Evol.">
        <title>The genome of the myxosporean Thelohanellus kitauei shows adaptations to nutrient acquisition within its fish host.</title>
        <authorList>
            <person name="Yang Y."/>
            <person name="Xiong J."/>
            <person name="Zhou Z."/>
            <person name="Huo F."/>
            <person name="Miao W."/>
            <person name="Ran C."/>
            <person name="Liu Y."/>
            <person name="Zhang J."/>
            <person name="Feng J."/>
            <person name="Wang M."/>
            <person name="Wang M."/>
            <person name="Wang L."/>
            <person name="Yao B."/>
        </authorList>
    </citation>
    <scope>NUCLEOTIDE SEQUENCE [LARGE SCALE GENOMIC DNA]</scope>
    <source>
        <strain evidence="2">Wuqing</strain>
    </source>
</reference>
<keyword evidence="3" id="KW-1185">Reference proteome</keyword>
<dbReference type="Proteomes" id="UP000031668">
    <property type="component" value="Unassembled WGS sequence"/>
</dbReference>
<feature type="transmembrane region" description="Helical" evidence="1">
    <location>
        <begin position="231"/>
        <end position="252"/>
    </location>
</feature>
<sequence length="268" mass="30534">MLVKVFSFLAIIYKTLEVHRDRSKTVDLSLGSMKIHLEFELDLKYWLPSGQYDIADSVDIKNVTLIGSKFTIRNHDTEMLSSAELSCNVRNLKDEIKMNGCKVMFLNTPSSPIINYSIGYTIKLNKNTKYSIQKLLVAFSPESGGKSLFEISSLSTSITFDGYTKKCDMIFKENGKILADLKLTELISNLEQYGASIIDENDPKGQLIPLEYPEEDENQINEEKQFTTTRILLLTFTSLLAVVIPVINWIILNRFRKSNDAKRILNKI</sequence>
<evidence type="ECO:0000256" key="1">
    <source>
        <dbReference type="SAM" id="Phobius"/>
    </source>
</evidence>
<name>A0A0C2JST8_THEKT</name>
<keyword evidence="1" id="KW-0812">Transmembrane</keyword>
<keyword evidence="1" id="KW-1133">Transmembrane helix</keyword>
<accession>A0A0C2JST8</accession>